<feature type="region of interest" description="Disordered" evidence="1">
    <location>
        <begin position="789"/>
        <end position="852"/>
    </location>
</feature>
<dbReference type="EMBL" id="CADCXV010000746">
    <property type="protein sequence ID" value="CAB0034562.1"/>
    <property type="molecule type" value="Genomic_DNA"/>
</dbReference>
<dbReference type="AlphaFoldDB" id="A0A6H5ID44"/>
<evidence type="ECO:0000256" key="1">
    <source>
        <dbReference type="SAM" id="MobiDB-lite"/>
    </source>
</evidence>
<protein>
    <submittedName>
        <fullName evidence="2">Uncharacterized protein</fullName>
    </submittedName>
</protein>
<dbReference type="Proteomes" id="UP000479190">
    <property type="component" value="Unassembled WGS sequence"/>
</dbReference>
<organism evidence="2 3">
    <name type="scientific">Trichogramma brassicae</name>
    <dbReference type="NCBI Taxonomy" id="86971"/>
    <lineage>
        <taxon>Eukaryota</taxon>
        <taxon>Metazoa</taxon>
        <taxon>Ecdysozoa</taxon>
        <taxon>Arthropoda</taxon>
        <taxon>Hexapoda</taxon>
        <taxon>Insecta</taxon>
        <taxon>Pterygota</taxon>
        <taxon>Neoptera</taxon>
        <taxon>Endopterygota</taxon>
        <taxon>Hymenoptera</taxon>
        <taxon>Apocrita</taxon>
        <taxon>Proctotrupomorpha</taxon>
        <taxon>Chalcidoidea</taxon>
        <taxon>Trichogrammatidae</taxon>
        <taxon>Trichogramma</taxon>
    </lineage>
</organism>
<dbReference type="OrthoDB" id="7701249at2759"/>
<sequence length="852" mass="95587">MLTSRKKPRILKLGHKWGYRGYEESRITNPQNVFKKQCNGRCMTMSIFRTFIRLFWKKLTLLQLLQPSSSTYQSKIFACHSLQLSQDFLIEGDSIYDQKTFFLRKKVPGTQRFRLSLSLTSEGIEPPPSAPRASAVQAGKNRCVRVDNAERSTCEAVAAIYNLSYSLLSYSLLCLGLRSTLPLPSAVPQLLRPRDPSKLVIVRLGDALDDVREGRCTANSLGSLPFEPSRIASSRRNTSLVAISSRLAHSLCTDTTLRSAAAHTASTINHTIAATQLPRSTIQSLPHSFHPNHTTNVQGQESASLHDLSHFSTHNLKKFFCSINCGCQSYPPYPGLPYTEYTYRQILSRGRAEHQRVTVRSCTSVACRSASCYACLIMRSWRGVQHDFFVPPVLQESFLNFVQLLQKCPKVAGNRALGVCACASLEAHYRHYAYFTILVPLGRFQPSYSPSLCSDPKLRRAKKCYLWHLYRKWRPSSALRVDRADDHHRKLSVPRALVELNVPSEASCNFANCTDEKIILVAFLGNTKQRSVFCPRACVGQCEAERIVVGQHRVCLLSHSTLWSLQPYGLADAARPGLHAATAPGHRRLLLSQAREAPRALPLQREPPTSTWLSQVRSVQRGSQGPHQIPLPGHQTRGALQASVHQATALMGLQADHHLRPLRCDLLSRLLARRGRKVSGLCRVQPRHDIGRRELFKRIPGIDNHTHILAHGEKKDKENVILVDCINDLIMLLADLNRNESMIRKNIIMAKISPTLKETLMETKCGEFLFGEKLDEVLKSKKALDDSVKAFKNPQKSSTDKPKNWKTPSASKTKYTPRRSSGGSSSRAGDKKQSSSNNQSPRKKSRDSQSRR</sequence>
<reference evidence="2 3" key="1">
    <citation type="submission" date="2020-02" db="EMBL/GenBank/DDBJ databases">
        <authorList>
            <person name="Ferguson B K."/>
        </authorList>
    </citation>
    <scope>NUCLEOTIDE SEQUENCE [LARGE SCALE GENOMIC DNA]</scope>
</reference>
<accession>A0A6H5ID44</accession>
<evidence type="ECO:0000313" key="3">
    <source>
        <dbReference type="Proteomes" id="UP000479190"/>
    </source>
</evidence>
<gene>
    <name evidence="2" type="ORF">TBRA_LOCUS6460</name>
</gene>
<keyword evidence="3" id="KW-1185">Reference proteome</keyword>
<proteinExistence type="predicted"/>
<name>A0A6H5ID44_9HYME</name>
<feature type="compositionally biased region" description="Low complexity" evidence="1">
    <location>
        <begin position="818"/>
        <end position="827"/>
    </location>
</feature>
<evidence type="ECO:0000313" key="2">
    <source>
        <dbReference type="EMBL" id="CAB0034562.1"/>
    </source>
</evidence>